<organism evidence="1 2">
    <name type="scientific">Natronorubrum tibetense GA33</name>
    <dbReference type="NCBI Taxonomy" id="1114856"/>
    <lineage>
        <taxon>Archaea</taxon>
        <taxon>Methanobacteriati</taxon>
        <taxon>Methanobacteriota</taxon>
        <taxon>Stenosarchaea group</taxon>
        <taxon>Halobacteria</taxon>
        <taxon>Halobacteriales</taxon>
        <taxon>Natrialbaceae</taxon>
        <taxon>Natronorubrum</taxon>
    </lineage>
</organism>
<keyword evidence="2" id="KW-1185">Reference proteome</keyword>
<comment type="caution">
    <text evidence="1">The sequence shown here is derived from an EMBL/GenBank/DDBJ whole genome shotgun (WGS) entry which is preliminary data.</text>
</comment>
<dbReference type="OrthoDB" id="382173at2157"/>
<name>L9VK49_9EURY</name>
<proteinExistence type="predicted"/>
<dbReference type="AlphaFoldDB" id="L9VK49"/>
<protein>
    <submittedName>
        <fullName evidence="1">Uncharacterized protein</fullName>
    </submittedName>
</protein>
<sequence>MTAILGLPLLTAIVLALMVIIPLVAYALSVIDEQRGDGSVTVWGRR</sequence>
<evidence type="ECO:0000313" key="1">
    <source>
        <dbReference type="EMBL" id="ELY36653.1"/>
    </source>
</evidence>
<dbReference type="RefSeq" id="WP_006092355.1">
    <property type="nucleotide sequence ID" value="NZ_AOHW01000049.1"/>
</dbReference>
<dbReference type="STRING" id="1114856.GCA_000383975_00628"/>
<dbReference type="EMBL" id="AOHW01000049">
    <property type="protein sequence ID" value="ELY36653.1"/>
    <property type="molecule type" value="Genomic_DNA"/>
</dbReference>
<evidence type="ECO:0000313" key="2">
    <source>
        <dbReference type="Proteomes" id="UP000011599"/>
    </source>
</evidence>
<dbReference type="Proteomes" id="UP000011599">
    <property type="component" value="Unassembled WGS sequence"/>
</dbReference>
<dbReference type="PATRIC" id="fig|1114856.3.peg.4287"/>
<gene>
    <name evidence="1" type="ORF">C496_20770</name>
</gene>
<reference evidence="1 2" key="1">
    <citation type="journal article" date="2014" name="PLoS Genet.">
        <title>Phylogenetically driven sequencing of extremely halophilic archaea reveals strategies for static and dynamic osmo-response.</title>
        <authorList>
            <person name="Becker E.A."/>
            <person name="Seitzer P.M."/>
            <person name="Tritt A."/>
            <person name="Larsen D."/>
            <person name="Krusor M."/>
            <person name="Yao A.I."/>
            <person name="Wu D."/>
            <person name="Madern D."/>
            <person name="Eisen J.A."/>
            <person name="Darling A.E."/>
            <person name="Facciotti M.T."/>
        </authorList>
    </citation>
    <scope>NUCLEOTIDE SEQUENCE [LARGE SCALE GENOMIC DNA]</scope>
    <source>
        <strain evidence="1 2">GA33</strain>
    </source>
</reference>
<accession>L9VK49</accession>